<organism evidence="1 2">
    <name type="scientific">Aureispira anguillae</name>
    <dbReference type="NCBI Taxonomy" id="2864201"/>
    <lineage>
        <taxon>Bacteria</taxon>
        <taxon>Pseudomonadati</taxon>
        <taxon>Bacteroidota</taxon>
        <taxon>Saprospiria</taxon>
        <taxon>Saprospirales</taxon>
        <taxon>Saprospiraceae</taxon>
        <taxon>Aureispira</taxon>
    </lineage>
</organism>
<name>A0A915YE44_9BACT</name>
<evidence type="ECO:0000313" key="2">
    <source>
        <dbReference type="Proteomes" id="UP001060919"/>
    </source>
</evidence>
<gene>
    <name evidence="1" type="ORF">AsAng_0020910</name>
</gene>
<proteinExistence type="predicted"/>
<dbReference type="EMBL" id="AP026867">
    <property type="protein sequence ID" value="BDS11377.1"/>
    <property type="molecule type" value="Genomic_DNA"/>
</dbReference>
<reference evidence="1" key="1">
    <citation type="submission" date="2022-09" db="EMBL/GenBank/DDBJ databases">
        <title>Aureispira anguillicida sp. nov., isolated from Leptocephalus of Japanese eel Anguilla japonica.</title>
        <authorList>
            <person name="Yuasa K."/>
            <person name="Mekata T."/>
            <person name="Ikunari K."/>
        </authorList>
    </citation>
    <scope>NUCLEOTIDE SEQUENCE</scope>
    <source>
        <strain evidence="1">EL160426</strain>
    </source>
</reference>
<dbReference type="AlphaFoldDB" id="A0A915YE44"/>
<evidence type="ECO:0000313" key="1">
    <source>
        <dbReference type="EMBL" id="BDS11377.1"/>
    </source>
</evidence>
<sequence length="42" mass="4817">MQGDSEKSKIWLVPQGKNTTKPALLLWDGALFLDFSYILVEY</sequence>
<accession>A0A915YE44</accession>
<keyword evidence="2" id="KW-1185">Reference proteome</keyword>
<dbReference type="KEGG" id="aup:AsAng_0020910"/>
<dbReference type="Proteomes" id="UP001060919">
    <property type="component" value="Chromosome"/>
</dbReference>
<protein>
    <submittedName>
        <fullName evidence="1">Uncharacterized protein</fullName>
    </submittedName>
</protein>